<evidence type="ECO:0000313" key="3">
    <source>
        <dbReference type="Proteomes" id="UP000183987"/>
    </source>
</evidence>
<sequence>MRGGGAGCRPCRAQDDSAAAVAIGSIRVATAPVPGRARRPSDPPLCSAKPRAMDRPIPAPCPSAFVVK</sequence>
<reference evidence="3" key="1">
    <citation type="submission" date="2016-11" db="EMBL/GenBank/DDBJ databases">
        <authorList>
            <person name="Varghese N."/>
            <person name="Submissions S."/>
        </authorList>
    </citation>
    <scope>NUCLEOTIDE SEQUENCE [LARGE SCALE GENOMIC DNA]</scope>
    <source>
        <strain evidence="3">DSM 29326</strain>
    </source>
</reference>
<protein>
    <submittedName>
        <fullName evidence="2">Uncharacterized protein</fullName>
    </submittedName>
</protein>
<dbReference type="Proteomes" id="UP000183987">
    <property type="component" value="Unassembled WGS sequence"/>
</dbReference>
<organism evidence="2 3">
    <name type="scientific">Loktanella atrilutea</name>
    <dbReference type="NCBI Taxonomy" id="366533"/>
    <lineage>
        <taxon>Bacteria</taxon>
        <taxon>Pseudomonadati</taxon>
        <taxon>Pseudomonadota</taxon>
        <taxon>Alphaproteobacteria</taxon>
        <taxon>Rhodobacterales</taxon>
        <taxon>Roseobacteraceae</taxon>
        <taxon>Loktanella</taxon>
    </lineage>
</organism>
<proteinExistence type="predicted"/>
<dbReference type="STRING" id="366533.SAMN05444339_101239"/>
<feature type="region of interest" description="Disordered" evidence="1">
    <location>
        <begin position="32"/>
        <end position="53"/>
    </location>
</feature>
<dbReference type="EMBL" id="FQUE01000001">
    <property type="protein sequence ID" value="SHE38921.1"/>
    <property type="molecule type" value="Genomic_DNA"/>
</dbReference>
<evidence type="ECO:0000256" key="1">
    <source>
        <dbReference type="SAM" id="MobiDB-lite"/>
    </source>
</evidence>
<keyword evidence="3" id="KW-1185">Reference proteome</keyword>
<gene>
    <name evidence="2" type="ORF">SAMN05444339_101239</name>
</gene>
<name>A0A1M4T3A7_LOKAT</name>
<accession>A0A1M4T3A7</accession>
<evidence type="ECO:0000313" key="2">
    <source>
        <dbReference type="EMBL" id="SHE38921.1"/>
    </source>
</evidence>
<dbReference type="AlphaFoldDB" id="A0A1M4T3A7"/>